<organism evidence="1 2">
    <name type="scientific">Planomonospora parontospora</name>
    <dbReference type="NCBI Taxonomy" id="58119"/>
    <lineage>
        <taxon>Bacteria</taxon>
        <taxon>Bacillati</taxon>
        <taxon>Actinomycetota</taxon>
        <taxon>Actinomycetes</taxon>
        <taxon>Streptosporangiales</taxon>
        <taxon>Streptosporangiaceae</taxon>
        <taxon>Planomonospora</taxon>
    </lineage>
</organism>
<comment type="caution">
    <text evidence="1">The sequence shown here is derived from an EMBL/GenBank/DDBJ whole genome shotgun (WGS) entry which is preliminary data.</text>
</comment>
<sequence length="120" mass="12722">MSLQLPGWAAALLEDLGYWWTNADELKLGQAGTLVVDAEPLLDAVRDLARVSAAKVWNDNAGDGVNAFQTAWDADDAPDAVLSDATTGMLAVGAGLFVSGAIVRPSRPMSWSSSPRWPPR</sequence>
<protein>
    <submittedName>
        <fullName evidence="1">Uncharacterized protein</fullName>
    </submittedName>
</protein>
<evidence type="ECO:0000313" key="1">
    <source>
        <dbReference type="EMBL" id="GGK69581.1"/>
    </source>
</evidence>
<dbReference type="EMBL" id="BMQD01000009">
    <property type="protein sequence ID" value="GGK69581.1"/>
    <property type="molecule type" value="Genomic_DNA"/>
</dbReference>
<dbReference type="AlphaFoldDB" id="A0AA37BGL1"/>
<gene>
    <name evidence="1" type="ORF">GCM10010126_31230</name>
</gene>
<evidence type="ECO:0000313" key="2">
    <source>
        <dbReference type="Proteomes" id="UP000627984"/>
    </source>
</evidence>
<accession>A0AA37BGL1</accession>
<reference evidence="1" key="2">
    <citation type="submission" date="2022-09" db="EMBL/GenBank/DDBJ databases">
        <authorList>
            <person name="Sun Q."/>
            <person name="Ohkuma M."/>
        </authorList>
    </citation>
    <scope>NUCLEOTIDE SEQUENCE</scope>
    <source>
        <strain evidence="1">JCM 3093</strain>
    </source>
</reference>
<name>A0AA37BGL1_9ACTN</name>
<proteinExistence type="predicted"/>
<reference evidence="1" key="1">
    <citation type="journal article" date="2014" name="Int. J. Syst. Evol. Microbiol.">
        <title>Complete genome sequence of Corynebacterium casei LMG S-19264T (=DSM 44701T), isolated from a smear-ripened cheese.</title>
        <authorList>
            <consortium name="US DOE Joint Genome Institute (JGI-PGF)"/>
            <person name="Walter F."/>
            <person name="Albersmeier A."/>
            <person name="Kalinowski J."/>
            <person name="Ruckert C."/>
        </authorList>
    </citation>
    <scope>NUCLEOTIDE SEQUENCE</scope>
    <source>
        <strain evidence="1">JCM 3093</strain>
    </source>
</reference>
<dbReference type="Proteomes" id="UP000627984">
    <property type="component" value="Unassembled WGS sequence"/>
</dbReference>
<dbReference type="RefSeq" id="WP_191895392.1">
    <property type="nucleotide sequence ID" value="NZ_BMQD01000009.1"/>
</dbReference>